<accession>A0A6A6Y9T6</accession>
<gene>
    <name evidence="2 4" type="ORF">BDZ99DRAFT_466959</name>
</gene>
<reference evidence="4" key="2">
    <citation type="submission" date="2020-04" db="EMBL/GenBank/DDBJ databases">
        <authorList>
            <consortium name="NCBI Genome Project"/>
        </authorList>
    </citation>
    <scope>NUCLEOTIDE SEQUENCE</scope>
    <source>
        <strain evidence="4">CBS 304.34</strain>
    </source>
</reference>
<keyword evidence="3" id="KW-1185">Reference proteome</keyword>
<dbReference type="GeneID" id="54461797"/>
<evidence type="ECO:0000313" key="4">
    <source>
        <dbReference type="RefSeq" id="XP_033572292.1"/>
    </source>
</evidence>
<feature type="region of interest" description="Disordered" evidence="1">
    <location>
        <begin position="1"/>
        <end position="22"/>
    </location>
</feature>
<proteinExistence type="predicted"/>
<evidence type="ECO:0000313" key="2">
    <source>
        <dbReference type="EMBL" id="KAF2805328.1"/>
    </source>
</evidence>
<evidence type="ECO:0000313" key="3">
    <source>
        <dbReference type="Proteomes" id="UP000504636"/>
    </source>
</evidence>
<name>A0A6A6Y9T6_9PEZI</name>
<feature type="region of interest" description="Disordered" evidence="1">
    <location>
        <begin position="120"/>
        <end position="142"/>
    </location>
</feature>
<reference evidence="2 4" key="1">
    <citation type="journal article" date="2020" name="Stud. Mycol.">
        <title>101 Dothideomycetes genomes: a test case for predicting lifestyles and emergence of pathogens.</title>
        <authorList>
            <person name="Haridas S."/>
            <person name="Albert R."/>
            <person name="Binder M."/>
            <person name="Bloem J."/>
            <person name="Labutti K."/>
            <person name="Salamov A."/>
            <person name="Andreopoulos B."/>
            <person name="Baker S."/>
            <person name="Barry K."/>
            <person name="Bills G."/>
            <person name="Bluhm B."/>
            <person name="Cannon C."/>
            <person name="Castanera R."/>
            <person name="Culley D."/>
            <person name="Daum C."/>
            <person name="Ezra D."/>
            <person name="Gonzalez J."/>
            <person name="Henrissat B."/>
            <person name="Kuo A."/>
            <person name="Liang C."/>
            <person name="Lipzen A."/>
            <person name="Lutzoni F."/>
            <person name="Magnuson J."/>
            <person name="Mondo S."/>
            <person name="Nolan M."/>
            <person name="Ohm R."/>
            <person name="Pangilinan J."/>
            <person name="Park H.-J."/>
            <person name="Ramirez L."/>
            <person name="Alfaro M."/>
            <person name="Sun H."/>
            <person name="Tritt A."/>
            <person name="Yoshinaga Y."/>
            <person name="Zwiers L.-H."/>
            <person name="Turgeon B."/>
            <person name="Goodwin S."/>
            <person name="Spatafora J."/>
            <person name="Crous P."/>
            <person name="Grigoriev I."/>
        </authorList>
    </citation>
    <scope>NUCLEOTIDE SEQUENCE</scope>
    <source>
        <strain evidence="2 4">CBS 304.34</strain>
    </source>
</reference>
<dbReference type="EMBL" id="MU003710">
    <property type="protein sequence ID" value="KAF2805328.1"/>
    <property type="molecule type" value="Genomic_DNA"/>
</dbReference>
<dbReference type="Proteomes" id="UP000504636">
    <property type="component" value="Unplaced"/>
</dbReference>
<dbReference type="RefSeq" id="XP_033572292.1">
    <property type="nucleotide sequence ID" value="XM_033720904.1"/>
</dbReference>
<organism evidence="2">
    <name type="scientific">Mytilinidion resinicola</name>
    <dbReference type="NCBI Taxonomy" id="574789"/>
    <lineage>
        <taxon>Eukaryota</taxon>
        <taxon>Fungi</taxon>
        <taxon>Dikarya</taxon>
        <taxon>Ascomycota</taxon>
        <taxon>Pezizomycotina</taxon>
        <taxon>Dothideomycetes</taxon>
        <taxon>Pleosporomycetidae</taxon>
        <taxon>Mytilinidiales</taxon>
        <taxon>Mytilinidiaceae</taxon>
        <taxon>Mytilinidion</taxon>
    </lineage>
</organism>
<dbReference type="OrthoDB" id="10251048at2759"/>
<protein>
    <submittedName>
        <fullName evidence="2 4">Uncharacterized protein</fullName>
    </submittedName>
</protein>
<dbReference type="AlphaFoldDB" id="A0A6A6Y9T6"/>
<reference evidence="4" key="3">
    <citation type="submission" date="2025-04" db="UniProtKB">
        <authorList>
            <consortium name="RefSeq"/>
        </authorList>
    </citation>
    <scope>IDENTIFICATION</scope>
    <source>
        <strain evidence="4">CBS 304.34</strain>
    </source>
</reference>
<evidence type="ECO:0000256" key="1">
    <source>
        <dbReference type="SAM" id="MobiDB-lite"/>
    </source>
</evidence>
<sequence>MDYNFEFPPKTGASREADSLGSAIDSSARRDYFKKQEQARILQMQDMWWPNNQHPAPLREIQVGEEAASTDYIHQRERLKKGLMNLGKQAERNPTSDYASTMAGLNTLRLDIDTVRPRRDAHVPQVPPGFEKTFPTPPTRPAQQRAMSTLNANAPPYRTAYSSHVPPRAMNDSPSAPSVATAANLRVSDPDNVQLAVPEIATSVTQKKPIKQEFSGPFFMDTMPTSHAPTTPLAPCLAEEEKLQAWWTDGQRPARQQEYYKTIMSTSTTIRARNATLAPGGPVSRGGNHKVADRLLIPLIENLREYVDEMNNSQSGGRDYFTRSFVPPPQYAVDRSGSGSHTFFGEDCGATPLRIGRDPRYTGYSGARQAVGVGGSVSMRGAGNEGSMAFQRLGIEERWERLKYERKFGRADRLWN</sequence>